<dbReference type="SUPFAM" id="SSF53254">
    <property type="entry name" value="Phosphoglycerate mutase-like"/>
    <property type="match status" value="1"/>
</dbReference>
<organism evidence="1">
    <name type="scientific">viral metagenome</name>
    <dbReference type="NCBI Taxonomy" id="1070528"/>
    <lineage>
        <taxon>unclassified sequences</taxon>
        <taxon>metagenomes</taxon>
        <taxon>organismal metagenomes</taxon>
    </lineage>
</organism>
<sequence length="288" mass="34123">MKKYVLWVRHCESCSNVVVHSKYKKRWFTDRKQGFETPPNCTVIGLIQSFMFGYTLLPKLLKLYPQFKKVEFYCSLLKRTMITNKLISHGLKKSNYKIKTSKDITRMCNVSERQSLYEKLMRKEFNRVSLETSDNFRKQVNKTFKKTGKKISRRLKKKTINCNKNDHNMFMNETLPKLKSDSLNLIVSHGIVLKKIFKLKGLKNVDGILAEYDTKDNSFKVLEKIQNKTDLSDDKNSYKRIKDEVFKLHYQSDSIDLKTAINMDEFSKFTNRLKIDFDKRDNEITCEK</sequence>
<dbReference type="AlphaFoldDB" id="A0A6C0BVE9"/>
<name>A0A6C0BVE9_9ZZZZ</name>
<dbReference type="InterPro" id="IPR029033">
    <property type="entry name" value="His_PPase_superfam"/>
</dbReference>
<protein>
    <submittedName>
        <fullName evidence="1">Uncharacterized protein</fullName>
    </submittedName>
</protein>
<dbReference type="EMBL" id="MN739245">
    <property type="protein sequence ID" value="QHS95233.1"/>
    <property type="molecule type" value="Genomic_DNA"/>
</dbReference>
<accession>A0A6C0BVE9</accession>
<dbReference type="Gene3D" id="3.40.50.1240">
    <property type="entry name" value="Phosphoglycerate mutase-like"/>
    <property type="match status" value="1"/>
</dbReference>
<evidence type="ECO:0000313" key="1">
    <source>
        <dbReference type="EMBL" id="QHS95233.1"/>
    </source>
</evidence>
<reference evidence="1" key="1">
    <citation type="journal article" date="2020" name="Nature">
        <title>Giant virus diversity and host interactions through global metagenomics.</title>
        <authorList>
            <person name="Schulz F."/>
            <person name="Roux S."/>
            <person name="Paez-Espino D."/>
            <person name="Jungbluth S."/>
            <person name="Walsh D.A."/>
            <person name="Denef V.J."/>
            <person name="McMahon K.D."/>
            <person name="Konstantinidis K.T."/>
            <person name="Eloe-Fadrosh E.A."/>
            <person name="Kyrpides N.C."/>
            <person name="Woyke T."/>
        </authorList>
    </citation>
    <scope>NUCLEOTIDE SEQUENCE</scope>
    <source>
        <strain evidence="1">GVMAG-M-3300018428-35</strain>
    </source>
</reference>
<proteinExistence type="predicted"/>